<dbReference type="EMBL" id="BLIO01000001">
    <property type="protein sequence ID" value="GFE17965.1"/>
    <property type="molecule type" value="Genomic_DNA"/>
</dbReference>
<comment type="caution">
    <text evidence="1">The sequence shown here is derived from an EMBL/GenBank/DDBJ whole genome shotgun (WGS) entry which is preliminary data.</text>
</comment>
<reference evidence="1 2" key="1">
    <citation type="submission" date="2019-12" db="EMBL/GenBank/DDBJ databases">
        <title>Whole genome shotgun sequence of Streptomyces hygroscopicus subsp. glebosus NBRC 13786.</title>
        <authorList>
            <person name="Ichikawa N."/>
            <person name="Kimura A."/>
            <person name="Kitahashi Y."/>
            <person name="Komaki H."/>
            <person name="Tamura T."/>
        </authorList>
    </citation>
    <scope>NUCLEOTIDE SEQUENCE [LARGE SCALE GENOMIC DNA]</scope>
    <source>
        <strain evidence="1 2">NBRC 13786</strain>
    </source>
</reference>
<name>A0A640T8I4_9ACTN</name>
<proteinExistence type="predicted"/>
<organism evidence="1 2">
    <name type="scientific">Streptomyces glebosus</name>
    <dbReference type="NCBI Taxonomy" id="249580"/>
    <lineage>
        <taxon>Bacteria</taxon>
        <taxon>Bacillati</taxon>
        <taxon>Actinomycetota</taxon>
        <taxon>Actinomycetes</taxon>
        <taxon>Kitasatosporales</taxon>
        <taxon>Streptomycetaceae</taxon>
        <taxon>Streptomyces</taxon>
    </lineage>
</organism>
<dbReference type="Proteomes" id="UP000430079">
    <property type="component" value="Unassembled WGS sequence"/>
</dbReference>
<protein>
    <submittedName>
        <fullName evidence="1">Uncharacterized protein</fullName>
    </submittedName>
</protein>
<sequence>MSIWDPSDWYSEVHDQELPSEYLHELGLVLREWAEEHPLADQPLLYVASTAPDQSDHIITPRDIANAVSNEESRLREPVLRLFSVGLSGYSGGVREAIGQVIEALRDDIRDWRLQYG</sequence>
<accession>A0A640T8I4</accession>
<evidence type="ECO:0000313" key="2">
    <source>
        <dbReference type="Proteomes" id="UP000430079"/>
    </source>
</evidence>
<dbReference type="RefSeq" id="WP_190141032.1">
    <property type="nucleotide sequence ID" value="NZ_BLIO01000001.1"/>
</dbReference>
<dbReference type="AlphaFoldDB" id="A0A640T8I4"/>
<gene>
    <name evidence="1" type="ORF">Sgleb_60120</name>
</gene>
<keyword evidence="2" id="KW-1185">Reference proteome</keyword>
<evidence type="ECO:0000313" key="1">
    <source>
        <dbReference type="EMBL" id="GFE17965.1"/>
    </source>
</evidence>